<dbReference type="PANTHER" id="PTHR45649">
    <property type="entry name" value="AMINO-ACID PERMEASE BAT1"/>
    <property type="match status" value="1"/>
</dbReference>
<protein>
    <recommendedName>
        <fullName evidence="8">Amino acid permease/ SLC12A domain-containing protein</fullName>
    </recommendedName>
</protein>
<keyword evidence="2" id="KW-0813">Transport</keyword>
<keyword evidence="5 6" id="KW-0472">Membrane</keyword>
<dbReference type="InterPro" id="IPR004840">
    <property type="entry name" value="Amino_acid_permease_CS"/>
</dbReference>
<dbReference type="GO" id="GO:0006865">
    <property type="term" value="P:amino acid transport"/>
    <property type="evidence" value="ECO:0007669"/>
    <property type="project" value="InterPro"/>
</dbReference>
<comment type="subcellular location">
    <subcellularLocation>
        <location evidence="1">Membrane</location>
        <topology evidence="1">Multi-pass membrane protein</topology>
    </subcellularLocation>
</comment>
<proteinExistence type="predicted"/>
<evidence type="ECO:0000256" key="3">
    <source>
        <dbReference type="ARBA" id="ARBA00022692"/>
    </source>
</evidence>
<dbReference type="PROSITE" id="PS00218">
    <property type="entry name" value="AMINO_ACID_PERMEASE_1"/>
    <property type="match status" value="1"/>
</dbReference>
<dbReference type="GO" id="GO:0022857">
    <property type="term" value="F:transmembrane transporter activity"/>
    <property type="evidence" value="ECO:0007669"/>
    <property type="project" value="InterPro"/>
</dbReference>
<gene>
    <name evidence="7" type="ORF">BCV72DRAFT_216591</name>
</gene>
<dbReference type="Pfam" id="PF13520">
    <property type="entry name" value="AA_permease_2"/>
    <property type="match status" value="1"/>
</dbReference>
<sequence>GLAFSNIGILSNTSATFQTVLQRGGPVIMLLCWNIAAGFMICVALSLAETCSMYPESGGLYYWVFELVHNRSNSKTKAATR</sequence>
<name>A0A1X0QPW6_RHIZD</name>
<dbReference type="InterPro" id="IPR002293">
    <property type="entry name" value="AA/rel_permease1"/>
</dbReference>
<feature type="non-terminal residue" evidence="7">
    <location>
        <position position="1"/>
    </location>
</feature>
<dbReference type="Proteomes" id="UP000242414">
    <property type="component" value="Unassembled WGS sequence"/>
</dbReference>
<dbReference type="AlphaFoldDB" id="A0A1X0QPW6"/>
<dbReference type="Gene3D" id="1.20.1740.10">
    <property type="entry name" value="Amino acid/polyamine transporter I"/>
    <property type="match status" value="1"/>
</dbReference>
<accession>A0A1X0QPW6</accession>
<dbReference type="GO" id="GO:0016020">
    <property type="term" value="C:membrane"/>
    <property type="evidence" value="ECO:0007669"/>
    <property type="project" value="UniProtKB-SubCell"/>
</dbReference>
<keyword evidence="4 6" id="KW-1133">Transmembrane helix</keyword>
<feature type="transmembrane region" description="Helical" evidence="6">
    <location>
        <begin position="27"/>
        <end position="48"/>
    </location>
</feature>
<evidence type="ECO:0000313" key="7">
    <source>
        <dbReference type="EMBL" id="ORE01791.1"/>
    </source>
</evidence>
<evidence type="ECO:0000256" key="2">
    <source>
        <dbReference type="ARBA" id="ARBA00022448"/>
    </source>
</evidence>
<evidence type="ECO:0008006" key="8">
    <source>
        <dbReference type="Google" id="ProtNLM"/>
    </source>
</evidence>
<evidence type="ECO:0000256" key="1">
    <source>
        <dbReference type="ARBA" id="ARBA00004141"/>
    </source>
</evidence>
<keyword evidence="3 6" id="KW-0812">Transmembrane</keyword>
<dbReference type="OrthoDB" id="10054429at2759"/>
<dbReference type="PANTHER" id="PTHR45649:SF26">
    <property type="entry name" value="OS04G0435100 PROTEIN"/>
    <property type="match status" value="1"/>
</dbReference>
<reference evidence="7" key="1">
    <citation type="journal article" date="2016" name="Proc. Natl. Acad. Sci. U.S.A.">
        <title>Lipid metabolic changes in an early divergent fungus govern the establishment of a mutualistic symbiosis with endobacteria.</title>
        <authorList>
            <person name="Lastovetsky O.A."/>
            <person name="Gaspar M.L."/>
            <person name="Mondo S.J."/>
            <person name="LaButti K.M."/>
            <person name="Sandor L."/>
            <person name="Grigoriev I.V."/>
            <person name="Henry S.A."/>
            <person name="Pawlowska T.E."/>
        </authorList>
    </citation>
    <scope>NUCLEOTIDE SEQUENCE [LARGE SCALE GENOMIC DNA]</scope>
    <source>
        <strain evidence="7">ATCC 52814</strain>
    </source>
</reference>
<organism evidence="7">
    <name type="scientific">Rhizopus microsporus var. microsporus</name>
    <dbReference type="NCBI Taxonomy" id="86635"/>
    <lineage>
        <taxon>Eukaryota</taxon>
        <taxon>Fungi</taxon>
        <taxon>Fungi incertae sedis</taxon>
        <taxon>Mucoromycota</taxon>
        <taxon>Mucoromycotina</taxon>
        <taxon>Mucoromycetes</taxon>
        <taxon>Mucorales</taxon>
        <taxon>Mucorineae</taxon>
        <taxon>Rhizopodaceae</taxon>
        <taxon>Rhizopus</taxon>
    </lineage>
</organism>
<dbReference type="VEuPathDB" id="FungiDB:BCV72DRAFT_216591"/>
<evidence type="ECO:0000256" key="4">
    <source>
        <dbReference type="ARBA" id="ARBA00022989"/>
    </source>
</evidence>
<evidence type="ECO:0000256" key="5">
    <source>
        <dbReference type="ARBA" id="ARBA00023136"/>
    </source>
</evidence>
<dbReference type="EMBL" id="KV922097">
    <property type="protein sequence ID" value="ORE01791.1"/>
    <property type="molecule type" value="Genomic_DNA"/>
</dbReference>
<evidence type="ECO:0000256" key="6">
    <source>
        <dbReference type="SAM" id="Phobius"/>
    </source>
</evidence>